<organism evidence="3 4">
    <name type="scientific">Actinomyces viscosus</name>
    <dbReference type="NCBI Taxonomy" id="1656"/>
    <lineage>
        <taxon>Bacteria</taxon>
        <taxon>Bacillati</taxon>
        <taxon>Actinomycetota</taxon>
        <taxon>Actinomycetes</taxon>
        <taxon>Actinomycetales</taxon>
        <taxon>Actinomycetaceae</taxon>
        <taxon>Actinomyces</taxon>
    </lineage>
</organism>
<evidence type="ECO:0000313" key="3">
    <source>
        <dbReference type="EMBL" id="MDM8076986.1"/>
    </source>
</evidence>
<comment type="caution">
    <text evidence="3">The sequence shown here is derived from an EMBL/GenBank/DDBJ whole genome shotgun (WGS) entry which is preliminary data.</text>
</comment>
<name>A0ABT7TYT0_ACTVI</name>
<dbReference type="Proteomes" id="UP001529257">
    <property type="component" value="Unassembled WGS sequence"/>
</dbReference>
<feature type="compositionally biased region" description="Basic and acidic residues" evidence="1">
    <location>
        <begin position="74"/>
        <end position="85"/>
    </location>
</feature>
<proteinExistence type="predicted"/>
<sequence>MFPLFLKPGVRSCEFRKGGERGATFVEFAGIAIVVAILIGGVIAVAPSHGRDISCSIFSKISEAIGAGGMQCGRTDDKAQEDKHKPTGPCTVSQKSQSLNGEIKGVVVSAEVNGGIITEKLSNGHYRVTYRVGAKGGGVTGEGGGAGLTVNNQTYGGGTSVNASANVAAEGGVSFEVDSEQAKDALHQYVIREIVSSSAGPAGQAINGLLPMPNGYQPPQSTEVYGQVGTEGSASAEAKAGIGEAKGKVGTAAALGAKYNLDTGEVTAYYKVSAEAAGSLGAGGASGEAGVSGDMVVAVKTKKDDPNKVLNVSLSGSYNAQLGASTPLGVGSAAPLGGGSAGMGQVWNASVDLTSAEQNKIARNILAAAKVPGYDRGQNSGENLNEATSTFINAATDRGVLTRQNVAKTSVNSGFKAEAGDGLVIGFSVGGAEENVSYSNGQYYSDGEWKSWEGC</sequence>
<evidence type="ECO:0000256" key="1">
    <source>
        <dbReference type="SAM" id="MobiDB-lite"/>
    </source>
</evidence>
<keyword evidence="4" id="KW-1185">Reference proteome</keyword>
<keyword evidence="2" id="KW-0472">Membrane</keyword>
<evidence type="ECO:0000256" key="2">
    <source>
        <dbReference type="SAM" id="Phobius"/>
    </source>
</evidence>
<keyword evidence="2" id="KW-0812">Transmembrane</keyword>
<dbReference type="EMBL" id="JAUDBR010000010">
    <property type="protein sequence ID" value="MDM8076986.1"/>
    <property type="molecule type" value="Genomic_DNA"/>
</dbReference>
<accession>A0ABT7TYT0</accession>
<protein>
    <submittedName>
        <fullName evidence="3">Uncharacterized protein</fullName>
    </submittedName>
</protein>
<feature type="transmembrane region" description="Helical" evidence="2">
    <location>
        <begin position="25"/>
        <end position="46"/>
    </location>
</feature>
<evidence type="ECO:0000313" key="4">
    <source>
        <dbReference type="Proteomes" id="UP001529257"/>
    </source>
</evidence>
<reference evidence="3 4" key="2">
    <citation type="submission" date="2023-06" db="EMBL/GenBank/DDBJ databases">
        <authorList>
            <person name="Zeman M."/>
            <person name="Kubasova T."/>
            <person name="Jahodarova E."/>
            <person name="Nykrynova M."/>
            <person name="Rychlik I."/>
        </authorList>
    </citation>
    <scope>NUCLEOTIDE SEQUENCE [LARGE SCALE GENOMIC DNA]</scope>
    <source>
        <strain evidence="3 4">ET81</strain>
    </source>
</reference>
<gene>
    <name evidence="3" type="ORF">QUV91_07975</name>
</gene>
<dbReference type="RefSeq" id="WP_289596563.1">
    <property type="nucleotide sequence ID" value="NZ_JAUDBR010000010.1"/>
</dbReference>
<reference evidence="4" key="1">
    <citation type="submission" date="2023-06" db="EMBL/GenBank/DDBJ databases">
        <title>Identification and characterization of horizontal gene transfer across gut microbiota members of farm animals based on homology search.</title>
        <authorList>
            <person name="Zeman M."/>
            <person name="Kubasova T."/>
            <person name="Jahodarova E."/>
            <person name="Nykrynova M."/>
            <person name="Rychlik I."/>
        </authorList>
    </citation>
    <scope>NUCLEOTIDE SEQUENCE [LARGE SCALE GENOMIC DNA]</scope>
    <source>
        <strain evidence="4">ET81</strain>
    </source>
</reference>
<feature type="region of interest" description="Disordered" evidence="1">
    <location>
        <begin position="72"/>
        <end position="95"/>
    </location>
</feature>
<keyword evidence="2" id="KW-1133">Transmembrane helix</keyword>